<name>A0A917GMC4_9FLAO</name>
<evidence type="ECO:0000313" key="4">
    <source>
        <dbReference type="Proteomes" id="UP000625976"/>
    </source>
</evidence>
<keyword evidence="4" id="KW-1185">Reference proteome</keyword>
<protein>
    <recommendedName>
        <fullName evidence="5">Tetratricopeptide repeat protein</fullName>
    </recommendedName>
</protein>
<gene>
    <name evidence="3" type="ORF">GCM10010976_22570</name>
</gene>
<dbReference type="InterPro" id="IPR011990">
    <property type="entry name" value="TPR-like_helical_dom_sf"/>
</dbReference>
<dbReference type="InterPro" id="IPR016032">
    <property type="entry name" value="Sig_transdc_resp-reg_C-effctor"/>
</dbReference>
<reference evidence="3" key="2">
    <citation type="submission" date="2020-09" db="EMBL/GenBank/DDBJ databases">
        <authorList>
            <person name="Sun Q."/>
            <person name="Zhou Y."/>
        </authorList>
    </citation>
    <scope>NUCLEOTIDE SEQUENCE</scope>
    <source>
        <strain evidence="3">CGMCC 1.12751</strain>
    </source>
</reference>
<evidence type="ECO:0000256" key="2">
    <source>
        <dbReference type="SAM" id="Phobius"/>
    </source>
</evidence>
<dbReference type="EMBL" id="BMFQ01000003">
    <property type="protein sequence ID" value="GGG50892.1"/>
    <property type="molecule type" value="Genomic_DNA"/>
</dbReference>
<proteinExistence type="predicted"/>
<dbReference type="Gene3D" id="1.25.40.10">
    <property type="entry name" value="Tetratricopeptide repeat domain"/>
    <property type="match status" value="1"/>
</dbReference>
<keyword evidence="2" id="KW-0812">Transmembrane</keyword>
<feature type="transmembrane region" description="Helical" evidence="2">
    <location>
        <begin position="439"/>
        <end position="459"/>
    </location>
</feature>
<accession>A0A917GMC4</accession>
<reference evidence="3" key="1">
    <citation type="journal article" date="2014" name="Int. J. Syst. Evol. Microbiol.">
        <title>Complete genome sequence of Corynebacterium casei LMG S-19264T (=DSM 44701T), isolated from a smear-ripened cheese.</title>
        <authorList>
            <consortium name="US DOE Joint Genome Institute (JGI-PGF)"/>
            <person name="Walter F."/>
            <person name="Albersmeier A."/>
            <person name="Kalinowski J."/>
            <person name="Ruckert C."/>
        </authorList>
    </citation>
    <scope>NUCLEOTIDE SEQUENCE</scope>
    <source>
        <strain evidence="3">CGMCC 1.12751</strain>
    </source>
</reference>
<dbReference type="AlphaFoldDB" id="A0A917GMC4"/>
<dbReference type="SUPFAM" id="SSF46894">
    <property type="entry name" value="C-terminal effector domain of the bipartite response regulators"/>
    <property type="match status" value="1"/>
</dbReference>
<dbReference type="RefSeq" id="WP_188464940.1">
    <property type="nucleotide sequence ID" value="NZ_BMFQ01000003.1"/>
</dbReference>
<sequence length="637" mass="74246">MKTLYTFCCFLFCISFGFSQEGHQKLKIEELKNRIKQSTGITKLFVLDTLTSYVKYEEGYEILAKEAIDLALELHYPNIAIKHINYLINFHTNISENSEKGLTIFKDFINSNQTITDTLLLSDLYLKAGNSYFGIGEVKEAKNSYEYAAKMALIKNDSIRFAIANNYKAFTLLEMGFFTKASQEYQKSLSVFQSKKDTINILNTRIGLSVVYGKNAFYKESLEELFKVRNMALKLKDSTVYSISMSNIAVNYYYLKKYNQTINFLKENIKLSEKIPYFHYNSAHDYTYLAKSFIKLDSLNQARIVIKKLEEKWKKTPDKQLHLFYLDSKTHLLFAEKNYIQANIQGVKLLELQNTTLNYENILATLNILYKTNEALGNESIAYSYFKKHTHLNDSINSVLKVNGLSHYQTLYETEKKDTEISSQKSKINLLAEKSKVQFQWILLLALSIIVILVLLYLLQLKSKQKVVIAKNKQELTQQKIKATKLENDLLNREIEYKKKDLENLAIEITQNQEWASMIFKKLNALIKLKGQKREIELIAFKNEIKSKMLVNEKEQNFQMQVDLLSSSFYDKLNKQVPNLSKTDLRMCSLIRMKLNTKQIAVLQNISPASVRTSKYRLRKKFNLIEDQDFNSYIINY</sequence>
<dbReference type="SUPFAM" id="SSF48452">
    <property type="entry name" value="TPR-like"/>
    <property type="match status" value="1"/>
</dbReference>
<keyword evidence="2" id="KW-1133">Transmembrane helix</keyword>
<evidence type="ECO:0000256" key="1">
    <source>
        <dbReference type="SAM" id="Coils"/>
    </source>
</evidence>
<evidence type="ECO:0008006" key="5">
    <source>
        <dbReference type="Google" id="ProtNLM"/>
    </source>
</evidence>
<keyword evidence="2" id="KW-0472">Membrane</keyword>
<dbReference type="GO" id="GO:0006355">
    <property type="term" value="P:regulation of DNA-templated transcription"/>
    <property type="evidence" value="ECO:0007669"/>
    <property type="project" value="InterPro"/>
</dbReference>
<feature type="coiled-coil region" evidence="1">
    <location>
        <begin position="469"/>
        <end position="508"/>
    </location>
</feature>
<organism evidence="3 4">
    <name type="scientific">Bizionia arctica</name>
    <dbReference type="NCBI Taxonomy" id="1495645"/>
    <lineage>
        <taxon>Bacteria</taxon>
        <taxon>Pseudomonadati</taxon>
        <taxon>Bacteroidota</taxon>
        <taxon>Flavobacteriia</taxon>
        <taxon>Flavobacteriales</taxon>
        <taxon>Flavobacteriaceae</taxon>
        <taxon>Bizionia</taxon>
    </lineage>
</organism>
<keyword evidence="1" id="KW-0175">Coiled coil</keyword>
<dbReference type="GO" id="GO:0003677">
    <property type="term" value="F:DNA binding"/>
    <property type="evidence" value="ECO:0007669"/>
    <property type="project" value="InterPro"/>
</dbReference>
<evidence type="ECO:0000313" key="3">
    <source>
        <dbReference type="EMBL" id="GGG50892.1"/>
    </source>
</evidence>
<dbReference type="Proteomes" id="UP000625976">
    <property type="component" value="Unassembled WGS sequence"/>
</dbReference>
<comment type="caution">
    <text evidence="3">The sequence shown here is derived from an EMBL/GenBank/DDBJ whole genome shotgun (WGS) entry which is preliminary data.</text>
</comment>